<evidence type="ECO:0000313" key="2">
    <source>
        <dbReference type="WBParaSite" id="HDID_0000708901-mRNA-1"/>
    </source>
</evidence>
<feature type="transmembrane region" description="Helical" evidence="1">
    <location>
        <begin position="109"/>
        <end position="131"/>
    </location>
</feature>
<name>A0A0R3SPZ3_HYMDI</name>
<reference evidence="2" key="1">
    <citation type="submission" date="2017-02" db="UniProtKB">
        <authorList>
            <consortium name="WormBaseParasite"/>
        </authorList>
    </citation>
    <scope>IDENTIFICATION</scope>
</reference>
<dbReference type="WBParaSite" id="HDID_0000708901-mRNA-1">
    <property type="protein sequence ID" value="HDID_0000708901-mRNA-1"/>
    <property type="gene ID" value="HDID_0000708901"/>
</dbReference>
<keyword evidence="1" id="KW-0472">Membrane</keyword>
<proteinExistence type="predicted"/>
<protein>
    <submittedName>
        <fullName evidence="2">Calsyntenin-1</fullName>
    </submittedName>
</protein>
<accession>A0A0R3SPZ3</accession>
<organism evidence="2">
    <name type="scientific">Hymenolepis diminuta</name>
    <name type="common">Rat tapeworm</name>
    <dbReference type="NCBI Taxonomy" id="6216"/>
    <lineage>
        <taxon>Eukaryota</taxon>
        <taxon>Metazoa</taxon>
        <taxon>Spiralia</taxon>
        <taxon>Lophotrochozoa</taxon>
        <taxon>Platyhelminthes</taxon>
        <taxon>Cestoda</taxon>
        <taxon>Eucestoda</taxon>
        <taxon>Cyclophyllidea</taxon>
        <taxon>Hymenolepididae</taxon>
        <taxon>Hymenolepis</taxon>
    </lineage>
</organism>
<keyword evidence="1" id="KW-1133">Transmembrane helix</keyword>
<sequence>LNWFFYLPTLVKDKYGDLNGSRTVADERICNIKKPNTGVNKSPPKENVPWKEIVENGFPIVGSTEPYAFLLDSSGEVQNSDDFVDNIQLTESCEDSPEDCADRLGSSTAVIGIGTMCSIFFIAVIVSAFFIRRKILRRQRRIFRVQHPDVS</sequence>
<keyword evidence="1" id="KW-0812">Transmembrane</keyword>
<evidence type="ECO:0000256" key="1">
    <source>
        <dbReference type="SAM" id="Phobius"/>
    </source>
</evidence>
<dbReference type="AlphaFoldDB" id="A0A0R3SPZ3"/>